<dbReference type="RefSeq" id="WP_025057164.1">
    <property type="nucleotide sequence ID" value="NZ_JACIFU010000002.1"/>
</dbReference>
<dbReference type="EMBL" id="JACIFU010000002">
    <property type="protein sequence ID" value="MBB4174020.1"/>
    <property type="molecule type" value="Genomic_DNA"/>
</dbReference>
<accession>A0A7W6Q3B9</accession>
<name>A0A7W6Q3B9_9RHOB</name>
<comment type="caution">
    <text evidence="2">The sequence shown here is derived from an EMBL/GenBank/DDBJ whole genome shotgun (WGS) entry which is preliminary data.</text>
</comment>
<evidence type="ECO:0000256" key="1">
    <source>
        <dbReference type="SAM" id="MobiDB-lite"/>
    </source>
</evidence>
<organism evidence="2 3">
    <name type="scientific">Sulfitobacter noctilucicola</name>
    <dbReference type="NCBI Taxonomy" id="1342301"/>
    <lineage>
        <taxon>Bacteria</taxon>
        <taxon>Pseudomonadati</taxon>
        <taxon>Pseudomonadota</taxon>
        <taxon>Alphaproteobacteria</taxon>
        <taxon>Rhodobacterales</taxon>
        <taxon>Roseobacteraceae</taxon>
        <taxon>Sulfitobacter</taxon>
    </lineage>
</organism>
<protein>
    <submittedName>
        <fullName evidence="2">Uncharacterized protein</fullName>
    </submittedName>
</protein>
<dbReference type="OrthoDB" id="7871856at2"/>
<evidence type="ECO:0000313" key="2">
    <source>
        <dbReference type="EMBL" id="MBB4174020.1"/>
    </source>
</evidence>
<evidence type="ECO:0000313" key="3">
    <source>
        <dbReference type="Proteomes" id="UP000565745"/>
    </source>
</evidence>
<sequence length="85" mass="9806">MNQIINMVIRQVMNQLVRRGVNAGFDRMGRKAQPPQRAGGAQVVDENGNAVEQLTPEERRQQRHARQQARQAKQSMKAMRRITRL</sequence>
<feature type="region of interest" description="Disordered" evidence="1">
    <location>
        <begin position="55"/>
        <end position="85"/>
    </location>
</feature>
<reference evidence="2 3" key="1">
    <citation type="submission" date="2020-08" db="EMBL/GenBank/DDBJ databases">
        <title>Genomic Encyclopedia of Type Strains, Phase IV (KMG-IV): sequencing the most valuable type-strain genomes for metagenomic binning, comparative biology and taxonomic classification.</title>
        <authorList>
            <person name="Goeker M."/>
        </authorList>
    </citation>
    <scope>NUCLEOTIDE SEQUENCE [LARGE SCALE GENOMIC DNA]</scope>
    <source>
        <strain evidence="2 3">DSM 101015</strain>
    </source>
</reference>
<proteinExistence type="predicted"/>
<dbReference type="AlphaFoldDB" id="A0A7W6Q3B9"/>
<dbReference type="Proteomes" id="UP000565745">
    <property type="component" value="Unassembled WGS sequence"/>
</dbReference>
<gene>
    <name evidence="2" type="ORF">GGR93_001793</name>
</gene>
<keyword evidence="3" id="KW-1185">Reference proteome</keyword>